<dbReference type="GO" id="GO:0003676">
    <property type="term" value="F:nucleic acid binding"/>
    <property type="evidence" value="ECO:0007669"/>
    <property type="project" value="InterPro"/>
</dbReference>
<dbReference type="Gene3D" id="3.30.420.10">
    <property type="entry name" value="Ribonuclease H-like superfamily/Ribonuclease H"/>
    <property type="match status" value="1"/>
</dbReference>
<dbReference type="Pfam" id="PF13456">
    <property type="entry name" value="RVT_3"/>
    <property type="match status" value="1"/>
</dbReference>
<evidence type="ECO:0000313" key="2">
    <source>
        <dbReference type="EMBL" id="OVA03054.1"/>
    </source>
</evidence>
<dbReference type="CDD" id="cd06222">
    <property type="entry name" value="RNase_H_like"/>
    <property type="match status" value="1"/>
</dbReference>
<dbReference type="EMBL" id="MVGT01003867">
    <property type="protein sequence ID" value="OVA03054.1"/>
    <property type="molecule type" value="Genomic_DNA"/>
</dbReference>
<dbReference type="Proteomes" id="UP000195402">
    <property type="component" value="Unassembled WGS sequence"/>
</dbReference>
<proteinExistence type="predicted"/>
<feature type="domain" description="RNase H type-1" evidence="1">
    <location>
        <begin position="88"/>
        <end position="164"/>
    </location>
</feature>
<dbReference type="GO" id="GO:0004523">
    <property type="term" value="F:RNA-DNA hybrid ribonuclease activity"/>
    <property type="evidence" value="ECO:0007669"/>
    <property type="project" value="InterPro"/>
</dbReference>
<dbReference type="PANTHER" id="PTHR47723">
    <property type="entry name" value="OS05G0353850 PROTEIN"/>
    <property type="match status" value="1"/>
</dbReference>
<dbReference type="InterPro" id="IPR002156">
    <property type="entry name" value="RNaseH_domain"/>
</dbReference>
<protein>
    <submittedName>
        <fullName evidence="2">Ribonuclease H domain</fullName>
    </submittedName>
</protein>
<dbReference type="OrthoDB" id="1752183at2759"/>
<name>A0A200PXY1_MACCD</name>
<gene>
    <name evidence="2" type="ORF">BVC80_997g3</name>
</gene>
<dbReference type="PANTHER" id="PTHR47723:SF23">
    <property type="entry name" value="REVERSE TRANSCRIPTASE-LIKE PROTEIN"/>
    <property type="match status" value="1"/>
</dbReference>
<dbReference type="InParanoid" id="A0A200PXY1"/>
<accession>A0A200PXY1</accession>
<sequence>MLLDWDREIQWCLNHFADNTPDDVLKKLALNSYFYHIWAERNTQCLKVPNTAQNRTLFNRWSINVSFILHLPIECAWKGPDNGEYMINSDGSLAKNGARYGAIVRDHLGNAIVVVIGNFKPMTITVYELQGIEAGLKMAVNYNLKRIYVGSDSKAVVSLFSKKERVIP</sequence>
<dbReference type="InterPro" id="IPR044730">
    <property type="entry name" value="RNase_H-like_dom_plant"/>
</dbReference>
<evidence type="ECO:0000313" key="3">
    <source>
        <dbReference type="Proteomes" id="UP000195402"/>
    </source>
</evidence>
<dbReference type="InterPro" id="IPR053151">
    <property type="entry name" value="RNase_H-like"/>
</dbReference>
<dbReference type="SUPFAM" id="SSF53098">
    <property type="entry name" value="Ribonuclease H-like"/>
    <property type="match status" value="1"/>
</dbReference>
<dbReference type="InterPro" id="IPR036397">
    <property type="entry name" value="RNaseH_sf"/>
</dbReference>
<dbReference type="AlphaFoldDB" id="A0A200PXY1"/>
<comment type="caution">
    <text evidence="2">The sequence shown here is derived from an EMBL/GenBank/DDBJ whole genome shotgun (WGS) entry which is preliminary data.</text>
</comment>
<organism evidence="2 3">
    <name type="scientific">Macleaya cordata</name>
    <name type="common">Five-seeded plume-poppy</name>
    <name type="synonym">Bocconia cordata</name>
    <dbReference type="NCBI Taxonomy" id="56857"/>
    <lineage>
        <taxon>Eukaryota</taxon>
        <taxon>Viridiplantae</taxon>
        <taxon>Streptophyta</taxon>
        <taxon>Embryophyta</taxon>
        <taxon>Tracheophyta</taxon>
        <taxon>Spermatophyta</taxon>
        <taxon>Magnoliopsida</taxon>
        <taxon>Ranunculales</taxon>
        <taxon>Papaveraceae</taxon>
        <taxon>Papaveroideae</taxon>
        <taxon>Macleaya</taxon>
    </lineage>
</organism>
<dbReference type="InterPro" id="IPR012337">
    <property type="entry name" value="RNaseH-like_sf"/>
</dbReference>
<reference evidence="2 3" key="1">
    <citation type="journal article" date="2017" name="Mol. Plant">
        <title>The Genome of Medicinal Plant Macleaya cordata Provides New Insights into Benzylisoquinoline Alkaloids Metabolism.</title>
        <authorList>
            <person name="Liu X."/>
            <person name="Liu Y."/>
            <person name="Huang P."/>
            <person name="Ma Y."/>
            <person name="Qing Z."/>
            <person name="Tang Q."/>
            <person name="Cao H."/>
            <person name="Cheng P."/>
            <person name="Zheng Y."/>
            <person name="Yuan Z."/>
            <person name="Zhou Y."/>
            <person name="Liu J."/>
            <person name="Tang Z."/>
            <person name="Zhuo Y."/>
            <person name="Zhang Y."/>
            <person name="Yu L."/>
            <person name="Huang J."/>
            <person name="Yang P."/>
            <person name="Peng Q."/>
            <person name="Zhang J."/>
            <person name="Jiang W."/>
            <person name="Zhang Z."/>
            <person name="Lin K."/>
            <person name="Ro D.K."/>
            <person name="Chen X."/>
            <person name="Xiong X."/>
            <person name="Shang Y."/>
            <person name="Huang S."/>
            <person name="Zeng J."/>
        </authorList>
    </citation>
    <scope>NUCLEOTIDE SEQUENCE [LARGE SCALE GENOMIC DNA]</scope>
    <source>
        <strain evidence="3">cv. BLH2017</strain>
        <tissue evidence="2">Root</tissue>
    </source>
</reference>
<keyword evidence="3" id="KW-1185">Reference proteome</keyword>
<evidence type="ECO:0000259" key="1">
    <source>
        <dbReference type="Pfam" id="PF13456"/>
    </source>
</evidence>